<feature type="domain" description="EGF-like calcium-binding" evidence="9">
    <location>
        <begin position="42"/>
        <end position="69"/>
    </location>
</feature>
<dbReference type="EMBL" id="AMQN01030630">
    <property type="status" value="NOT_ANNOTATED_CDS"/>
    <property type="molecule type" value="Genomic_DNA"/>
</dbReference>
<dbReference type="Proteomes" id="UP000014760">
    <property type="component" value="Unassembled WGS sequence"/>
</dbReference>
<keyword evidence="5" id="KW-0677">Repeat</keyword>
<dbReference type="SMART" id="SM00179">
    <property type="entry name" value="EGF_CA"/>
    <property type="match status" value="2"/>
</dbReference>
<dbReference type="InterPro" id="IPR018097">
    <property type="entry name" value="EGF_Ca-bd_CS"/>
</dbReference>
<dbReference type="Gene3D" id="2.10.25.10">
    <property type="entry name" value="Laminin"/>
    <property type="match status" value="2"/>
</dbReference>
<keyword evidence="4" id="KW-0732">Signal</keyword>
<feature type="non-terminal residue" evidence="10">
    <location>
        <position position="1"/>
    </location>
</feature>
<keyword evidence="12" id="KW-1185">Reference proteome</keyword>
<evidence type="ECO:0000256" key="1">
    <source>
        <dbReference type="ARBA" id="ARBA00004613"/>
    </source>
</evidence>
<reference evidence="12" key="1">
    <citation type="submission" date="2012-12" db="EMBL/GenBank/DDBJ databases">
        <authorList>
            <person name="Hellsten U."/>
            <person name="Grimwood J."/>
            <person name="Chapman J.A."/>
            <person name="Shapiro H."/>
            <person name="Aerts A."/>
            <person name="Otillar R.P."/>
            <person name="Terry A.Y."/>
            <person name="Boore J.L."/>
            <person name="Simakov O."/>
            <person name="Marletaz F."/>
            <person name="Cho S.-J."/>
            <person name="Edsinger-Gonzales E."/>
            <person name="Havlak P."/>
            <person name="Kuo D.-H."/>
            <person name="Larsson T."/>
            <person name="Lv J."/>
            <person name="Arendt D."/>
            <person name="Savage R."/>
            <person name="Osoegawa K."/>
            <person name="de Jong P."/>
            <person name="Lindberg D.R."/>
            <person name="Seaver E.C."/>
            <person name="Weisblat D.A."/>
            <person name="Putnam N.H."/>
            <person name="Grigoriev I.V."/>
            <person name="Rokhsar D.S."/>
        </authorList>
    </citation>
    <scope>NUCLEOTIDE SEQUENCE</scope>
    <source>
        <strain evidence="12">I ESC-2004</strain>
    </source>
</reference>
<reference evidence="11" key="3">
    <citation type="submission" date="2015-06" db="UniProtKB">
        <authorList>
            <consortium name="EnsemblMetazoa"/>
        </authorList>
    </citation>
    <scope>IDENTIFICATION</scope>
</reference>
<sequence>DVDECLVLNGGCGMLCKNSEGSFFCSCDEGFQLGSDRRTCNDINECDFYNGGCSHKCVNEEGSYSCQCP</sequence>
<dbReference type="OrthoDB" id="6286622at2759"/>
<dbReference type="Pfam" id="PF07645">
    <property type="entry name" value="EGF_CA"/>
    <property type="match status" value="1"/>
</dbReference>
<dbReference type="SUPFAM" id="SSF57196">
    <property type="entry name" value="EGF/Laminin"/>
    <property type="match status" value="2"/>
</dbReference>
<protein>
    <recommendedName>
        <fullName evidence="9">EGF-like calcium-binding domain-containing protein</fullName>
    </recommendedName>
</protein>
<dbReference type="GO" id="GO:0005509">
    <property type="term" value="F:calcium ion binding"/>
    <property type="evidence" value="ECO:0007669"/>
    <property type="project" value="InterPro"/>
</dbReference>
<name>R7TFF2_CAPTE</name>
<organism evidence="10">
    <name type="scientific">Capitella teleta</name>
    <name type="common">Polychaete worm</name>
    <dbReference type="NCBI Taxonomy" id="283909"/>
    <lineage>
        <taxon>Eukaryota</taxon>
        <taxon>Metazoa</taxon>
        <taxon>Spiralia</taxon>
        <taxon>Lophotrochozoa</taxon>
        <taxon>Annelida</taxon>
        <taxon>Polychaeta</taxon>
        <taxon>Sedentaria</taxon>
        <taxon>Scolecida</taxon>
        <taxon>Capitellidae</taxon>
        <taxon>Capitella</taxon>
    </lineage>
</organism>
<keyword evidence="8" id="KW-0325">Glycoprotein</keyword>
<dbReference type="GO" id="GO:0005576">
    <property type="term" value="C:extracellular region"/>
    <property type="evidence" value="ECO:0007669"/>
    <property type="project" value="UniProtKB-SubCell"/>
</dbReference>
<dbReference type="PROSITE" id="PS01187">
    <property type="entry name" value="EGF_CA"/>
    <property type="match status" value="1"/>
</dbReference>
<dbReference type="InterPro" id="IPR052080">
    <property type="entry name" value="vWF_C/EGF_Fibrillin"/>
</dbReference>
<evidence type="ECO:0000256" key="8">
    <source>
        <dbReference type="ARBA" id="ARBA00023180"/>
    </source>
</evidence>
<reference evidence="10 12" key="2">
    <citation type="journal article" date="2013" name="Nature">
        <title>Insights into bilaterian evolution from three spiralian genomes.</title>
        <authorList>
            <person name="Simakov O."/>
            <person name="Marletaz F."/>
            <person name="Cho S.J."/>
            <person name="Edsinger-Gonzales E."/>
            <person name="Havlak P."/>
            <person name="Hellsten U."/>
            <person name="Kuo D.H."/>
            <person name="Larsson T."/>
            <person name="Lv J."/>
            <person name="Arendt D."/>
            <person name="Savage R."/>
            <person name="Osoegawa K."/>
            <person name="de Jong P."/>
            <person name="Grimwood J."/>
            <person name="Chapman J.A."/>
            <person name="Shapiro H."/>
            <person name="Aerts A."/>
            <person name="Otillar R.P."/>
            <person name="Terry A.Y."/>
            <person name="Boore J.L."/>
            <person name="Grigoriev I.V."/>
            <person name="Lindberg D.R."/>
            <person name="Seaver E.C."/>
            <person name="Weisblat D.A."/>
            <person name="Putnam N.H."/>
            <person name="Rokhsar D.S."/>
        </authorList>
    </citation>
    <scope>NUCLEOTIDE SEQUENCE</scope>
    <source>
        <strain evidence="10 12">I ESC-2004</strain>
    </source>
</reference>
<feature type="domain" description="EGF-like calcium-binding" evidence="9">
    <location>
        <begin position="1"/>
        <end position="41"/>
    </location>
</feature>
<dbReference type="EnsemblMetazoa" id="CapteT60137">
    <property type="protein sequence ID" value="CapteP60137"/>
    <property type="gene ID" value="CapteG60137"/>
</dbReference>
<keyword evidence="6" id="KW-0106">Calcium</keyword>
<evidence type="ECO:0000259" key="9">
    <source>
        <dbReference type="SMART" id="SM00179"/>
    </source>
</evidence>
<evidence type="ECO:0000256" key="2">
    <source>
        <dbReference type="ARBA" id="ARBA00022525"/>
    </source>
</evidence>
<evidence type="ECO:0000313" key="11">
    <source>
        <dbReference type="EnsemblMetazoa" id="CapteP60137"/>
    </source>
</evidence>
<dbReference type="InterPro" id="IPR049883">
    <property type="entry name" value="NOTCH1_EGF-like"/>
</dbReference>
<dbReference type="Pfam" id="PF14670">
    <property type="entry name" value="FXa_inhibition"/>
    <property type="match status" value="1"/>
</dbReference>
<keyword evidence="2" id="KW-0964">Secreted</keyword>
<evidence type="ECO:0000256" key="4">
    <source>
        <dbReference type="ARBA" id="ARBA00022729"/>
    </source>
</evidence>
<feature type="non-terminal residue" evidence="10">
    <location>
        <position position="69"/>
    </location>
</feature>
<evidence type="ECO:0000313" key="10">
    <source>
        <dbReference type="EMBL" id="ELT92227.1"/>
    </source>
</evidence>
<keyword evidence="7" id="KW-1015">Disulfide bond</keyword>
<dbReference type="STRING" id="283909.R7TFF2"/>
<accession>R7TFF2</accession>
<evidence type="ECO:0000256" key="7">
    <source>
        <dbReference type="ARBA" id="ARBA00023157"/>
    </source>
</evidence>
<evidence type="ECO:0000313" key="12">
    <source>
        <dbReference type="Proteomes" id="UP000014760"/>
    </source>
</evidence>
<evidence type="ECO:0000256" key="5">
    <source>
        <dbReference type="ARBA" id="ARBA00022737"/>
    </source>
</evidence>
<comment type="subcellular location">
    <subcellularLocation>
        <location evidence="1">Secreted</location>
    </subcellularLocation>
</comment>
<dbReference type="PANTHER" id="PTHR47333:SF4">
    <property type="entry name" value="EGF-LIKE DOMAIN-CONTAINING PROTEIN"/>
    <property type="match status" value="1"/>
</dbReference>
<evidence type="ECO:0000256" key="6">
    <source>
        <dbReference type="ARBA" id="ARBA00022837"/>
    </source>
</evidence>
<gene>
    <name evidence="10" type="ORF">CAPTEDRAFT_60137</name>
</gene>
<dbReference type="HOGENOM" id="CLU_004826_10_2_1"/>
<evidence type="ECO:0000256" key="3">
    <source>
        <dbReference type="ARBA" id="ARBA00022536"/>
    </source>
</evidence>
<dbReference type="EMBL" id="KB310212">
    <property type="protein sequence ID" value="ELT92227.1"/>
    <property type="molecule type" value="Genomic_DNA"/>
</dbReference>
<dbReference type="FunFam" id="2.10.25.10:FF:000008">
    <property type="entry name" value="Signal peptide, CUB domain, EGF-like 2"/>
    <property type="match status" value="1"/>
</dbReference>
<dbReference type="PANTHER" id="PTHR47333">
    <property type="entry name" value="VON WILLEBRAND FACTOR C AND EGF DOMAIN-CONTAINING PROTEIN"/>
    <property type="match status" value="1"/>
</dbReference>
<dbReference type="AlphaFoldDB" id="R7TFF2"/>
<keyword evidence="3" id="KW-0245">EGF-like domain</keyword>
<proteinExistence type="predicted"/>
<dbReference type="InterPro" id="IPR001881">
    <property type="entry name" value="EGF-like_Ca-bd_dom"/>
</dbReference>